<evidence type="ECO:0000313" key="3">
    <source>
        <dbReference type="Proteomes" id="UP001497516"/>
    </source>
</evidence>
<sequence>MSHLLQSSIRRAEEMGTIDSQLLAAASSLGTVVQNPKPSGGCSNSSANPSSSPTNNGNVNRDLKSDFNYMTNLLHRWRWRAFDSIF</sequence>
<dbReference type="Proteomes" id="UP001497516">
    <property type="component" value="Chromosome 9"/>
</dbReference>
<name>A0AAV2GLQ3_9ROSI</name>
<keyword evidence="3" id="KW-1185">Reference proteome</keyword>
<protein>
    <submittedName>
        <fullName evidence="2">Uncharacterized protein</fullName>
    </submittedName>
</protein>
<evidence type="ECO:0000313" key="2">
    <source>
        <dbReference type="EMBL" id="CAL1410405.1"/>
    </source>
</evidence>
<dbReference type="AlphaFoldDB" id="A0AAV2GLQ3"/>
<gene>
    <name evidence="2" type="ORF">LTRI10_LOCUS49828</name>
</gene>
<feature type="compositionally biased region" description="Low complexity" evidence="1">
    <location>
        <begin position="38"/>
        <end position="60"/>
    </location>
</feature>
<accession>A0AAV2GLQ3</accession>
<dbReference type="EMBL" id="OZ034822">
    <property type="protein sequence ID" value="CAL1410405.1"/>
    <property type="molecule type" value="Genomic_DNA"/>
</dbReference>
<feature type="region of interest" description="Disordered" evidence="1">
    <location>
        <begin position="34"/>
        <end position="62"/>
    </location>
</feature>
<proteinExistence type="predicted"/>
<organism evidence="2 3">
    <name type="scientific">Linum trigynum</name>
    <dbReference type="NCBI Taxonomy" id="586398"/>
    <lineage>
        <taxon>Eukaryota</taxon>
        <taxon>Viridiplantae</taxon>
        <taxon>Streptophyta</taxon>
        <taxon>Embryophyta</taxon>
        <taxon>Tracheophyta</taxon>
        <taxon>Spermatophyta</taxon>
        <taxon>Magnoliopsida</taxon>
        <taxon>eudicotyledons</taxon>
        <taxon>Gunneridae</taxon>
        <taxon>Pentapetalae</taxon>
        <taxon>rosids</taxon>
        <taxon>fabids</taxon>
        <taxon>Malpighiales</taxon>
        <taxon>Linaceae</taxon>
        <taxon>Linum</taxon>
    </lineage>
</organism>
<evidence type="ECO:0000256" key="1">
    <source>
        <dbReference type="SAM" id="MobiDB-lite"/>
    </source>
</evidence>
<reference evidence="2 3" key="1">
    <citation type="submission" date="2024-04" db="EMBL/GenBank/DDBJ databases">
        <authorList>
            <person name="Fracassetti M."/>
        </authorList>
    </citation>
    <scope>NUCLEOTIDE SEQUENCE [LARGE SCALE GENOMIC DNA]</scope>
</reference>